<feature type="region of interest" description="Disordered" evidence="1">
    <location>
        <begin position="252"/>
        <end position="290"/>
    </location>
</feature>
<feature type="compositionally biased region" description="Low complexity" evidence="1">
    <location>
        <begin position="252"/>
        <end position="268"/>
    </location>
</feature>
<sequence length="388" mass="43543">MANLEEYQQQIVHDLVINYYMNNPDLYDKMDDGYIYTIDKIEKVKILTNYLKELDINISVSQLIKIWQSIVQQFKKCLNDEKKAGTGSAAIQHDFPYYQHLLFLKPAFAHRKTLTSGIIAPENMQEASGTFMSKEIPEVAAKPSSTVTSPSPRCSSATGRENDLTFDSPAPRSQHVPVYDVASRTWIYKGIPNIAENPSSTATSPSPSCSYATGRKNDLTFGSPAPRSQHVPAYNVASQTFIYKGIPNAAANPPSTATSPSTSCSSATRRNHNFKLVPPAPRSPKVPDLDEPAKKKLKIMAEDDKQIQMLQTQMLLTLQHVQQKMENPKVVQVSDQSDQSAIDFKHHLNSAFSKIPVGYEEQCMEYVLKQLEKFDQQHNARKVLYNNK</sequence>
<evidence type="ECO:0000256" key="1">
    <source>
        <dbReference type="SAM" id="MobiDB-lite"/>
    </source>
</evidence>
<comment type="caution">
    <text evidence="3">The sequence shown here is derived from an EMBL/GenBank/DDBJ whole genome shotgun (WGS) entry which is preliminary data.</text>
</comment>
<organism evidence="3 4">
    <name type="scientific">Trichomalopsis sarcophagae</name>
    <dbReference type="NCBI Taxonomy" id="543379"/>
    <lineage>
        <taxon>Eukaryota</taxon>
        <taxon>Metazoa</taxon>
        <taxon>Ecdysozoa</taxon>
        <taxon>Arthropoda</taxon>
        <taxon>Hexapoda</taxon>
        <taxon>Insecta</taxon>
        <taxon>Pterygota</taxon>
        <taxon>Neoptera</taxon>
        <taxon>Endopterygota</taxon>
        <taxon>Hymenoptera</taxon>
        <taxon>Apocrita</taxon>
        <taxon>Proctotrupomorpha</taxon>
        <taxon>Chalcidoidea</taxon>
        <taxon>Pteromalidae</taxon>
        <taxon>Pteromalinae</taxon>
        <taxon>Trichomalopsis</taxon>
    </lineage>
</organism>
<feature type="region of interest" description="Disordered" evidence="1">
    <location>
        <begin position="140"/>
        <end position="171"/>
    </location>
</feature>
<feature type="compositionally biased region" description="Polar residues" evidence="1">
    <location>
        <begin position="143"/>
        <end position="159"/>
    </location>
</feature>
<accession>A0A232ETS6</accession>
<evidence type="ECO:0000313" key="4">
    <source>
        <dbReference type="Proteomes" id="UP000215335"/>
    </source>
</evidence>
<dbReference type="EMBL" id="NNAY01002228">
    <property type="protein sequence ID" value="OXU21765.1"/>
    <property type="molecule type" value="Genomic_DNA"/>
</dbReference>
<evidence type="ECO:0000313" key="3">
    <source>
        <dbReference type="EMBL" id="OXU21765.1"/>
    </source>
</evidence>
<dbReference type="InterPro" id="IPR006578">
    <property type="entry name" value="MADF-dom"/>
</dbReference>
<dbReference type="PROSITE" id="PS51029">
    <property type="entry name" value="MADF"/>
    <property type="match status" value="1"/>
</dbReference>
<evidence type="ECO:0000259" key="2">
    <source>
        <dbReference type="PROSITE" id="PS51029"/>
    </source>
</evidence>
<name>A0A232ETS6_9HYME</name>
<proteinExistence type="predicted"/>
<protein>
    <recommendedName>
        <fullName evidence="2">MADF domain-containing protein</fullName>
    </recommendedName>
</protein>
<gene>
    <name evidence="3" type="ORF">TSAR_011396</name>
</gene>
<reference evidence="3 4" key="1">
    <citation type="journal article" date="2017" name="Curr. Biol.">
        <title>The Evolution of Venom by Co-option of Single-Copy Genes.</title>
        <authorList>
            <person name="Martinson E.O."/>
            <person name="Mrinalini"/>
            <person name="Kelkar Y.D."/>
            <person name="Chang C.H."/>
            <person name="Werren J.H."/>
        </authorList>
    </citation>
    <scope>NUCLEOTIDE SEQUENCE [LARGE SCALE GENOMIC DNA]</scope>
    <source>
        <strain evidence="3 4">Alberta</strain>
        <tissue evidence="3">Whole body</tissue>
    </source>
</reference>
<dbReference type="AlphaFoldDB" id="A0A232ETS6"/>
<dbReference type="Proteomes" id="UP000215335">
    <property type="component" value="Unassembled WGS sequence"/>
</dbReference>
<feature type="domain" description="MADF" evidence="2">
    <location>
        <begin position="15"/>
        <end position="109"/>
    </location>
</feature>
<keyword evidence="4" id="KW-1185">Reference proteome</keyword>